<feature type="transmembrane region" description="Helical" evidence="2">
    <location>
        <begin position="7"/>
        <end position="24"/>
    </location>
</feature>
<evidence type="ECO:0000313" key="4">
    <source>
        <dbReference type="EMBL" id="CAF0818304.1"/>
    </source>
</evidence>
<feature type="compositionally biased region" description="Low complexity" evidence="1">
    <location>
        <begin position="73"/>
        <end position="89"/>
    </location>
</feature>
<reference evidence="3" key="1">
    <citation type="submission" date="2021-02" db="EMBL/GenBank/DDBJ databases">
        <authorList>
            <person name="Nowell W R."/>
        </authorList>
    </citation>
    <scope>NUCLEOTIDE SEQUENCE</scope>
</reference>
<keyword evidence="2" id="KW-0812">Transmembrane</keyword>
<evidence type="ECO:0000256" key="1">
    <source>
        <dbReference type="SAM" id="MobiDB-lite"/>
    </source>
</evidence>
<dbReference type="AlphaFoldDB" id="A0A813QG81"/>
<keyword evidence="2" id="KW-1133">Transmembrane helix</keyword>
<dbReference type="Proteomes" id="UP000663870">
    <property type="component" value="Unassembled WGS sequence"/>
</dbReference>
<protein>
    <submittedName>
        <fullName evidence="3">Uncharacterized protein</fullName>
    </submittedName>
</protein>
<keyword evidence="5" id="KW-1185">Reference proteome</keyword>
<feature type="region of interest" description="Disordered" evidence="1">
    <location>
        <begin position="64"/>
        <end position="96"/>
    </location>
</feature>
<evidence type="ECO:0000313" key="3">
    <source>
        <dbReference type="EMBL" id="CAF0766611.1"/>
    </source>
</evidence>
<name>A0A813QG81_9BILA</name>
<sequence>MNLFGITIFYIFITSIHVNIALIYESASTTILTNTIEFNIKIDRKVVSVESETISDTTTINIDTTKTDDNDSSSDVTDTTPSSSSLRTLLKAEPPPTRSAQIGMSLGITFFGIILIGEIIYFKYFYHGQRNDIM</sequence>
<organism evidence="3 5">
    <name type="scientific">Rotaria sordida</name>
    <dbReference type="NCBI Taxonomy" id="392033"/>
    <lineage>
        <taxon>Eukaryota</taxon>
        <taxon>Metazoa</taxon>
        <taxon>Spiralia</taxon>
        <taxon>Gnathifera</taxon>
        <taxon>Rotifera</taxon>
        <taxon>Eurotatoria</taxon>
        <taxon>Bdelloidea</taxon>
        <taxon>Philodinida</taxon>
        <taxon>Philodinidae</taxon>
        <taxon>Rotaria</taxon>
    </lineage>
</organism>
<dbReference type="Proteomes" id="UP000663854">
    <property type="component" value="Unassembled WGS sequence"/>
</dbReference>
<evidence type="ECO:0000256" key="2">
    <source>
        <dbReference type="SAM" id="Phobius"/>
    </source>
</evidence>
<comment type="caution">
    <text evidence="3">The sequence shown here is derived from an EMBL/GenBank/DDBJ whole genome shotgun (WGS) entry which is preliminary data.</text>
</comment>
<feature type="transmembrane region" description="Helical" evidence="2">
    <location>
        <begin position="102"/>
        <end position="126"/>
    </location>
</feature>
<dbReference type="EMBL" id="CAJNOL010000031">
    <property type="protein sequence ID" value="CAF0766611.1"/>
    <property type="molecule type" value="Genomic_DNA"/>
</dbReference>
<dbReference type="EMBL" id="CAJNOH010000056">
    <property type="protein sequence ID" value="CAF0818304.1"/>
    <property type="molecule type" value="Genomic_DNA"/>
</dbReference>
<proteinExistence type="predicted"/>
<keyword evidence="2" id="KW-0472">Membrane</keyword>
<evidence type="ECO:0000313" key="5">
    <source>
        <dbReference type="Proteomes" id="UP000663870"/>
    </source>
</evidence>
<gene>
    <name evidence="3" type="ORF">JXQ802_LOCUS2489</name>
    <name evidence="4" type="ORF">PYM288_LOCUS5447</name>
</gene>
<accession>A0A813QG81</accession>